<name>A0A4D4K1T5_9ACTN</name>
<organism evidence="2 3">
    <name type="scientific">Streptomyces antimycoticus</name>
    <dbReference type="NCBI Taxonomy" id="68175"/>
    <lineage>
        <taxon>Bacteria</taxon>
        <taxon>Bacillati</taxon>
        <taxon>Actinomycetota</taxon>
        <taxon>Actinomycetes</taxon>
        <taxon>Kitasatosporales</taxon>
        <taxon>Streptomycetaceae</taxon>
        <taxon>Streptomyces</taxon>
        <taxon>Streptomyces violaceusniger group</taxon>
    </lineage>
</organism>
<feature type="domain" description="HTH cro/C1-type" evidence="1">
    <location>
        <begin position="17"/>
        <end position="70"/>
    </location>
</feature>
<dbReference type="AlphaFoldDB" id="A0A4D4K1T5"/>
<dbReference type="Pfam" id="PF01381">
    <property type="entry name" value="HTH_3"/>
    <property type="match status" value="1"/>
</dbReference>
<reference evidence="2 3" key="1">
    <citation type="journal article" date="2020" name="Int. J. Syst. Evol. Microbiol.">
        <title>Reclassification of Streptomyces castelarensis and Streptomyces sporoclivatus as later heterotypic synonyms of Streptomyces antimycoticus.</title>
        <authorList>
            <person name="Komaki H."/>
            <person name="Tamura T."/>
        </authorList>
    </citation>
    <scope>NUCLEOTIDE SEQUENCE [LARGE SCALE GENOMIC DNA]</scope>
    <source>
        <strain evidence="2 3">NBRC 12839</strain>
    </source>
</reference>
<gene>
    <name evidence="2" type="ORF">SANT12839_037870</name>
</gene>
<dbReference type="SMART" id="SM00530">
    <property type="entry name" value="HTH_XRE"/>
    <property type="match status" value="1"/>
</dbReference>
<dbReference type="EMBL" id="BJHV01000001">
    <property type="protein sequence ID" value="GDY42905.1"/>
    <property type="molecule type" value="Genomic_DNA"/>
</dbReference>
<evidence type="ECO:0000313" key="3">
    <source>
        <dbReference type="Proteomes" id="UP000299290"/>
    </source>
</evidence>
<proteinExistence type="predicted"/>
<keyword evidence="3" id="KW-1185">Reference proteome</keyword>
<dbReference type="GO" id="GO:0003677">
    <property type="term" value="F:DNA binding"/>
    <property type="evidence" value="ECO:0007669"/>
    <property type="project" value="InterPro"/>
</dbReference>
<dbReference type="SUPFAM" id="SSF47413">
    <property type="entry name" value="lambda repressor-like DNA-binding domains"/>
    <property type="match status" value="1"/>
</dbReference>
<comment type="caution">
    <text evidence="2">The sequence shown here is derived from an EMBL/GenBank/DDBJ whole genome shotgun (WGS) entry which is preliminary data.</text>
</comment>
<dbReference type="CDD" id="cd00093">
    <property type="entry name" value="HTH_XRE"/>
    <property type="match status" value="1"/>
</dbReference>
<evidence type="ECO:0000313" key="2">
    <source>
        <dbReference type="EMBL" id="GDY42905.1"/>
    </source>
</evidence>
<dbReference type="Gene3D" id="1.10.260.40">
    <property type="entry name" value="lambda repressor-like DNA-binding domains"/>
    <property type="match status" value="1"/>
</dbReference>
<dbReference type="Proteomes" id="UP000299290">
    <property type="component" value="Unassembled WGS sequence"/>
</dbReference>
<sequence>MGGHFMNSKSIGDRLGELRRYRDITQEELAERSGVHVDTIRKLEQNVRQSARLGTLRKLARALDTELDRLLGQPTVTTELPDDDGGLIALRDAIQDISALPGVPADDLDEDPPAADDWMRQVRAATTLYWEGGYSELAGSLPLLLRDGRAVAREATGSLADQVWNQLALSYQLAASLATQAGHVDWAFEAVAKQLQAAQRASDPLMEGMGVSTLSWVQQGRWEEAQSVAERKADALEPSMRRGTSAQYAVYGNLLVAAATPAARQDRKADADQYLNFAEAAAVRSGAVRTYGTAFSPVDVKTQIVNVVMAGSEPEPEKALEASEDVRRDLIKRPVHLAAHRLDVAQAQYQMGDSEGALDTLLEVEADQPEWIRYQMLARATVLEMRDEERRRNTRLRGLAARLGVEPAL</sequence>
<evidence type="ECO:0000259" key="1">
    <source>
        <dbReference type="PROSITE" id="PS50943"/>
    </source>
</evidence>
<dbReference type="InterPro" id="IPR010982">
    <property type="entry name" value="Lambda_DNA-bd_dom_sf"/>
</dbReference>
<dbReference type="InterPro" id="IPR001387">
    <property type="entry name" value="Cro/C1-type_HTH"/>
</dbReference>
<protein>
    <submittedName>
        <fullName evidence="2">Transcriptional regulator</fullName>
    </submittedName>
</protein>
<dbReference type="PROSITE" id="PS50943">
    <property type="entry name" value="HTH_CROC1"/>
    <property type="match status" value="1"/>
</dbReference>
<accession>A0A4D4K1T5</accession>